<dbReference type="Pfam" id="PF07700">
    <property type="entry name" value="HNOB"/>
    <property type="match status" value="1"/>
</dbReference>
<evidence type="ECO:0000313" key="7">
    <source>
        <dbReference type="EMBL" id="PYG87273.1"/>
    </source>
</evidence>
<feature type="coiled-coil region" evidence="4">
    <location>
        <begin position="570"/>
        <end position="597"/>
    </location>
</feature>
<dbReference type="SUPFAM" id="SSF58104">
    <property type="entry name" value="Methyl-accepting chemotaxis protein (MCP) signaling domain"/>
    <property type="match status" value="1"/>
</dbReference>
<keyword evidence="5" id="KW-0472">Membrane</keyword>
<keyword evidence="5" id="KW-1133">Transmembrane helix</keyword>
<name>A0A318XLC3_9FIRM</name>
<evidence type="ECO:0000256" key="3">
    <source>
        <dbReference type="PROSITE-ProRule" id="PRU00284"/>
    </source>
</evidence>
<reference evidence="7 8" key="1">
    <citation type="submission" date="2018-06" db="EMBL/GenBank/DDBJ databases">
        <title>Genomic Encyclopedia of Type Strains, Phase I: the one thousand microbial genomes (KMG-I) project.</title>
        <authorList>
            <person name="Kyrpides N."/>
        </authorList>
    </citation>
    <scope>NUCLEOTIDE SEQUENCE [LARGE SCALE GENOMIC DNA]</scope>
    <source>
        <strain evidence="7 8">DSM 19573</strain>
    </source>
</reference>
<dbReference type="Pfam" id="PF00015">
    <property type="entry name" value="MCPsignal"/>
    <property type="match status" value="1"/>
</dbReference>
<dbReference type="Proteomes" id="UP000248132">
    <property type="component" value="Unassembled WGS sequence"/>
</dbReference>
<dbReference type="InterPro" id="IPR024096">
    <property type="entry name" value="NO_sig/Golgi_transp_ligand-bd"/>
</dbReference>
<dbReference type="PANTHER" id="PTHR32089">
    <property type="entry name" value="METHYL-ACCEPTING CHEMOTAXIS PROTEIN MCPB"/>
    <property type="match status" value="1"/>
</dbReference>
<keyword evidence="8" id="KW-1185">Reference proteome</keyword>
<dbReference type="OrthoDB" id="1660488at2"/>
<dbReference type="RefSeq" id="WP_110462209.1">
    <property type="nucleotide sequence ID" value="NZ_QKMR01000012.1"/>
</dbReference>
<accession>A0A318XLC3</accession>
<dbReference type="EMBL" id="QKMR01000012">
    <property type="protein sequence ID" value="PYG87273.1"/>
    <property type="molecule type" value="Genomic_DNA"/>
</dbReference>
<dbReference type="InterPro" id="IPR038158">
    <property type="entry name" value="H-NOX_domain_sf"/>
</dbReference>
<dbReference type="InterPro" id="IPR004089">
    <property type="entry name" value="MCPsignal_dom"/>
</dbReference>
<protein>
    <submittedName>
        <fullName evidence="7">Methyl-accepting chemotaxis protein</fullName>
    </submittedName>
</protein>
<keyword evidence="1 3" id="KW-0807">Transducer</keyword>
<dbReference type="InterPro" id="IPR011644">
    <property type="entry name" value="Heme_NO-bd"/>
</dbReference>
<evidence type="ECO:0000256" key="1">
    <source>
        <dbReference type="ARBA" id="ARBA00023224"/>
    </source>
</evidence>
<dbReference type="Gene3D" id="3.90.1520.10">
    <property type="entry name" value="H-NOX domain"/>
    <property type="match status" value="1"/>
</dbReference>
<dbReference type="GO" id="GO:0007165">
    <property type="term" value="P:signal transduction"/>
    <property type="evidence" value="ECO:0007669"/>
    <property type="project" value="UniProtKB-KW"/>
</dbReference>
<dbReference type="GO" id="GO:0004888">
    <property type="term" value="F:transmembrane signaling receptor activity"/>
    <property type="evidence" value="ECO:0007669"/>
    <property type="project" value="InterPro"/>
</dbReference>
<feature type="transmembrane region" description="Helical" evidence="5">
    <location>
        <begin position="228"/>
        <end position="247"/>
    </location>
</feature>
<evidence type="ECO:0000259" key="6">
    <source>
        <dbReference type="PROSITE" id="PS50111"/>
    </source>
</evidence>
<comment type="caution">
    <text evidence="7">The sequence shown here is derived from an EMBL/GenBank/DDBJ whole genome shotgun (WGS) entry which is preliminary data.</text>
</comment>
<dbReference type="PROSITE" id="PS50111">
    <property type="entry name" value="CHEMOTAXIS_TRANSDUC_2"/>
    <property type="match status" value="1"/>
</dbReference>
<comment type="similarity">
    <text evidence="2">Belongs to the methyl-accepting chemotaxis (MCP) protein family.</text>
</comment>
<feature type="transmembrane region" description="Helical" evidence="5">
    <location>
        <begin position="202"/>
        <end position="222"/>
    </location>
</feature>
<dbReference type="SUPFAM" id="SSF111126">
    <property type="entry name" value="Ligand-binding domain in the NO signalling and Golgi transport"/>
    <property type="match status" value="1"/>
</dbReference>
<proteinExistence type="inferred from homology"/>
<evidence type="ECO:0000256" key="4">
    <source>
        <dbReference type="SAM" id="Coils"/>
    </source>
</evidence>
<dbReference type="GO" id="GO:0006935">
    <property type="term" value="P:chemotaxis"/>
    <property type="evidence" value="ECO:0007669"/>
    <property type="project" value="InterPro"/>
</dbReference>
<dbReference type="Gene3D" id="1.10.287.950">
    <property type="entry name" value="Methyl-accepting chemotaxis protein"/>
    <property type="match status" value="1"/>
</dbReference>
<evidence type="ECO:0000313" key="8">
    <source>
        <dbReference type="Proteomes" id="UP000248132"/>
    </source>
</evidence>
<evidence type="ECO:0000256" key="2">
    <source>
        <dbReference type="ARBA" id="ARBA00029447"/>
    </source>
</evidence>
<keyword evidence="5" id="KW-0812">Transmembrane</keyword>
<dbReference type="SMART" id="SM00283">
    <property type="entry name" value="MA"/>
    <property type="match status" value="1"/>
</dbReference>
<sequence length="603" mass="67118">MKGTVVTNWLKSMETLYGQEIVEKALKNNCWPESRIINPKENIEDPLIFSIINSAAKLVGKPVEEVWREIGQSNIVSFSKWFPSFFERASLKGFLMMMDHVHTQLTKMIPGAKPPRLIAKELSANEIEIRYASRRGMYDYFIGLLEGSAAFFGEKLTYSELERGTDGEDKFLRVKITFDKKSRKAKKFVLSRILSLGFMKPLPLKTSVLPAVVSAAALAVVFPGQGVIKYGISFLIIFILSLAAAIISHKPMSYLEKELDKLINFDFSDKVVIRSGDEIERIAGKINILKDKMTKDFLFLKGGSDDMYSFTSSFSEIASKMEFVSDGISSLVYEVANGAVHQAEETEKSVYVLNSNIEEINRITSEQTKGKINLEGAVKEIENSFEHAEKVANMLLDVRNNFEQVNNNGQQLSNQVNEILDIVTTVADVADQTNLLALNAAIEAARAGDAGKGFAVVADEIRKLAENSKSAVNVINNSLVLFTGKVSEFIEKINEQFAQLEESNKTLEDVLNGNRNSTRQIVVVANLIADLVAQLSDETQKLSGINENMHSLAAIAEENSASSEEMSSNVTEYSDKIKDLVQNIQMLEGLLDMYKTELKKYTI</sequence>
<dbReference type="GO" id="GO:0020037">
    <property type="term" value="F:heme binding"/>
    <property type="evidence" value="ECO:0007669"/>
    <property type="project" value="InterPro"/>
</dbReference>
<feature type="domain" description="Methyl-accepting transducer" evidence="6">
    <location>
        <begin position="317"/>
        <end position="574"/>
    </location>
</feature>
<dbReference type="PRINTS" id="PR00260">
    <property type="entry name" value="CHEMTRNSDUCR"/>
</dbReference>
<evidence type="ECO:0000256" key="5">
    <source>
        <dbReference type="SAM" id="Phobius"/>
    </source>
</evidence>
<dbReference type="GO" id="GO:0016020">
    <property type="term" value="C:membrane"/>
    <property type="evidence" value="ECO:0007669"/>
    <property type="project" value="InterPro"/>
</dbReference>
<organism evidence="7 8">
    <name type="scientific">Ruminiclostridium sufflavum DSM 19573</name>
    <dbReference type="NCBI Taxonomy" id="1121337"/>
    <lineage>
        <taxon>Bacteria</taxon>
        <taxon>Bacillati</taxon>
        <taxon>Bacillota</taxon>
        <taxon>Clostridia</taxon>
        <taxon>Eubacteriales</taxon>
        <taxon>Oscillospiraceae</taxon>
        <taxon>Ruminiclostridium</taxon>
    </lineage>
</organism>
<dbReference type="AlphaFoldDB" id="A0A318XLC3"/>
<gene>
    <name evidence="7" type="ORF">LY28_02178</name>
</gene>
<dbReference type="PANTHER" id="PTHR32089:SF112">
    <property type="entry name" value="LYSOZYME-LIKE PROTEIN-RELATED"/>
    <property type="match status" value="1"/>
</dbReference>
<dbReference type="InterPro" id="IPR004090">
    <property type="entry name" value="Chemotax_Me-accpt_rcpt"/>
</dbReference>
<keyword evidence="4" id="KW-0175">Coiled coil</keyword>